<protein>
    <submittedName>
        <fullName evidence="2">Uncharacterized protein</fullName>
    </submittedName>
</protein>
<evidence type="ECO:0000313" key="2">
    <source>
        <dbReference type="EMBL" id="KAJ8367742.1"/>
    </source>
</evidence>
<proteinExistence type="predicted"/>
<comment type="caution">
    <text evidence="2">The sequence shown here is derived from an EMBL/GenBank/DDBJ whole genome shotgun (WGS) entry which is preliminary data.</text>
</comment>
<sequence length="164" mass="17393">MWIQPSSAPWCLRDSSPQPEDRDQEPKSSGEGGPSTVASVFSILHRECGLRAGSARLERALAQIPPWPRRWPAPSEISGLKPFLVTCLTLEERAGTPANLDSCRVHDRVSSFESSEPTQSAPFCSLPPVGGTPGSTGTLAVEMGSCSACCSAPQRATAAFARNP</sequence>
<organism evidence="2 3">
    <name type="scientific">Aldrovandia affinis</name>
    <dbReference type="NCBI Taxonomy" id="143900"/>
    <lineage>
        <taxon>Eukaryota</taxon>
        <taxon>Metazoa</taxon>
        <taxon>Chordata</taxon>
        <taxon>Craniata</taxon>
        <taxon>Vertebrata</taxon>
        <taxon>Euteleostomi</taxon>
        <taxon>Actinopterygii</taxon>
        <taxon>Neopterygii</taxon>
        <taxon>Teleostei</taxon>
        <taxon>Notacanthiformes</taxon>
        <taxon>Halosauridae</taxon>
        <taxon>Aldrovandia</taxon>
    </lineage>
</organism>
<feature type="region of interest" description="Disordered" evidence="1">
    <location>
        <begin position="1"/>
        <end position="36"/>
    </location>
</feature>
<dbReference type="Proteomes" id="UP001221898">
    <property type="component" value="Unassembled WGS sequence"/>
</dbReference>
<evidence type="ECO:0000313" key="3">
    <source>
        <dbReference type="Proteomes" id="UP001221898"/>
    </source>
</evidence>
<feature type="compositionally biased region" description="Basic and acidic residues" evidence="1">
    <location>
        <begin position="19"/>
        <end position="28"/>
    </location>
</feature>
<reference evidence="2" key="1">
    <citation type="journal article" date="2023" name="Science">
        <title>Genome structures resolve the early diversification of teleost fishes.</title>
        <authorList>
            <person name="Parey E."/>
            <person name="Louis A."/>
            <person name="Montfort J."/>
            <person name="Bouchez O."/>
            <person name="Roques C."/>
            <person name="Iampietro C."/>
            <person name="Lluch J."/>
            <person name="Castinel A."/>
            <person name="Donnadieu C."/>
            <person name="Desvignes T."/>
            <person name="Floi Bucao C."/>
            <person name="Jouanno E."/>
            <person name="Wen M."/>
            <person name="Mejri S."/>
            <person name="Dirks R."/>
            <person name="Jansen H."/>
            <person name="Henkel C."/>
            <person name="Chen W.J."/>
            <person name="Zahm M."/>
            <person name="Cabau C."/>
            <person name="Klopp C."/>
            <person name="Thompson A.W."/>
            <person name="Robinson-Rechavi M."/>
            <person name="Braasch I."/>
            <person name="Lecointre G."/>
            <person name="Bobe J."/>
            <person name="Postlethwait J.H."/>
            <person name="Berthelot C."/>
            <person name="Roest Crollius H."/>
            <person name="Guiguen Y."/>
        </authorList>
    </citation>
    <scope>NUCLEOTIDE SEQUENCE</scope>
    <source>
        <strain evidence="2">NC1722</strain>
    </source>
</reference>
<keyword evidence="3" id="KW-1185">Reference proteome</keyword>
<accession>A0AAD7R7Y2</accession>
<evidence type="ECO:0000256" key="1">
    <source>
        <dbReference type="SAM" id="MobiDB-lite"/>
    </source>
</evidence>
<dbReference type="AlphaFoldDB" id="A0AAD7R7Y2"/>
<dbReference type="EMBL" id="JAINUG010000453">
    <property type="protein sequence ID" value="KAJ8367742.1"/>
    <property type="molecule type" value="Genomic_DNA"/>
</dbReference>
<gene>
    <name evidence="2" type="ORF">AAFF_G00310810</name>
</gene>
<name>A0AAD7R7Y2_9TELE</name>